<dbReference type="KEGG" id="tau:Tola_1937"/>
<dbReference type="AlphaFoldDB" id="C4LG19"/>
<reference evidence="1 2" key="2">
    <citation type="journal article" date="2011" name="Stand. Genomic Sci.">
        <title>Complete genome sequence of Tolumonas auensis type strain (TA 4).</title>
        <authorList>
            <person name="Chertkov O."/>
            <person name="Copeland A."/>
            <person name="Lucas S."/>
            <person name="Lapidus A."/>
            <person name="Berry K.W."/>
            <person name="Detter J.C."/>
            <person name="Del Rio T.G."/>
            <person name="Hammon N."/>
            <person name="Dalin E."/>
            <person name="Tice H."/>
            <person name="Pitluck S."/>
            <person name="Richardson P."/>
            <person name="Bruce D."/>
            <person name="Goodwin L."/>
            <person name="Han C."/>
            <person name="Tapia R."/>
            <person name="Saunders E."/>
            <person name="Schmutz J."/>
            <person name="Brettin T."/>
            <person name="Larimer F."/>
            <person name="Land M."/>
            <person name="Hauser L."/>
            <person name="Spring S."/>
            <person name="Rohde M."/>
            <person name="Kyrpides N.C."/>
            <person name="Ivanova N."/>
            <person name="Goker M."/>
            <person name="Beller H.R."/>
            <person name="Klenk H.P."/>
            <person name="Woyke T."/>
        </authorList>
    </citation>
    <scope>NUCLEOTIDE SEQUENCE [LARGE SCALE GENOMIC DNA]</scope>
    <source>
        <strain evidence="2">DSM 9187 / TA4</strain>
    </source>
</reference>
<dbReference type="RefSeq" id="WP_015879004.1">
    <property type="nucleotide sequence ID" value="NC_012691.1"/>
</dbReference>
<evidence type="ECO:0000313" key="2">
    <source>
        <dbReference type="Proteomes" id="UP000009073"/>
    </source>
</evidence>
<proteinExistence type="predicted"/>
<accession>C4LG19</accession>
<keyword evidence="2" id="KW-1185">Reference proteome</keyword>
<protein>
    <submittedName>
        <fullName evidence="1">Uncharacterized protein</fullName>
    </submittedName>
</protein>
<reference evidence="2" key="1">
    <citation type="submission" date="2009-05" db="EMBL/GenBank/DDBJ databases">
        <title>Complete sequence of Tolumonas auensis DSM 9187.</title>
        <authorList>
            <consortium name="US DOE Joint Genome Institute"/>
            <person name="Lucas S."/>
            <person name="Copeland A."/>
            <person name="Lapidus A."/>
            <person name="Glavina del Rio T."/>
            <person name="Tice H."/>
            <person name="Bruce D."/>
            <person name="Goodwin L."/>
            <person name="Pitluck S."/>
            <person name="Chertkov O."/>
            <person name="Brettin T."/>
            <person name="Detter J.C."/>
            <person name="Han C."/>
            <person name="Larimer F."/>
            <person name="Land M."/>
            <person name="Hauser L."/>
            <person name="Kyrpides N."/>
            <person name="Mikhailova N."/>
            <person name="Spring S."/>
            <person name="Beller H."/>
        </authorList>
    </citation>
    <scope>NUCLEOTIDE SEQUENCE [LARGE SCALE GENOMIC DNA]</scope>
    <source>
        <strain evidence="2">DSM 9187 / TA4</strain>
    </source>
</reference>
<gene>
    <name evidence="1" type="ordered locus">Tola_1937</name>
</gene>
<dbReference type="HOGENOM" id="CLU_2358814_0_0_6"/>
<organism evidence="1 2">
    <name type="scientific">Tolumonas auensis (strain DSM 9187 / NBRC 110442 / TA 4)</name>
    <dbReference type="NCBI Taxonomy" id="595494"/>
    <lineage>
        <taxon>Bacteria</taxon>
        <taxon>Pseudomonadati</taxon>
        <taxon>Pseudomonadota</taxon>
        <taxon>Gammaproteobacteria</taxon>
        <taxon>Aeromonadales</taxon>
        <taxon>Aeromonadaceae</taxon>
        <taxon>Tolumonas</taxon>
    </lineage>
</organism>
<dbReference type="STRING" id="595494.Tola_1937"/>
<sequence>MFNDPDVGALVRTYAIVDVATHKVDVVKAIDSQKAVNEAVHSYPQHNTTTTNQELTNYFSYEITDADVARLNHLSNDTDRFDYLRNRYPKPQSWQV</sequence>
<dbReference type="EMBL" id="CP001616">
    <property type="protein sequence ID" value="ACQ93536.1"/>
    <property type="molecule type" value="Genomic_DNA"/>
</dbReference>
<evidence type="ECO:0000313" key="1">
    <source>
        <dbReference type="EMBL" id="ACQ93536.1"/>
    </source>
</evidence>
<dbReference type="Proteomes" id="UP000009073">
    <property type="component" value="Chromosome"/>
</dbReference>
<name>C4LG19_TOLAT</name>